<dbReference type="InterPro" id="IPR043968">
    <property type="entry name" value="SGNH"/>
</dbReference>
<evidence type="ECO:0000313" key="5">
    <source>
        <dbReference type="EMBL" id="RYV51364.1"/>
    </source>
</evidence>
<name>A0A4V1ZHA5_9MICO</name>
<feature type="transmembrane region" description="Helical" evidence="2">
    <location>
        <begin position="350"/>
        <end position="368"/>
    </location>
</feature>
<dbReference type="InterPro" id="IPR002656">
    <property type="entry name" value="Acyl_transf_3_dom"/>
</dbReference>
<dbReference type="PANTHER" id="PTHR23028:SF53">
    <property type="entry name" value="ACYL_TRANSF_3 DOMAIN-CONTAINING PROTEIN"/>
    <property type="match status" value="1"/>
</dbReference>
<proteinExistence type="predicted"/>
<evidence type="ECO:0000313" key="6">
    <source>
        <dbReference type="Proteomes" id="UP000293764"/>
    </source>
</evidence>
<feature type="compositionally biased region" description="Low complexity" evidence="1">
    <location>
        <begin position="417"/>
        <end position="433"/>
    </location>
</feature>
<dbReference type="GO" id="GO:0016747">
    <property type="term" value="F:acyltransferase activity, transferring groups other than amino-acyl groups"/>
    <property type="evidence" value="ECO:0007669"/>
    <property type="project" value="InterPro"/>
</dbReference>
<gene>
    <name evidence="5" type="ORF">EUA98_08745</name>
</gene>
<feature type="transmembrane region" description="Helical" evidence="2">
    <location>
        <begin position="196"/>
        <end position="215"/>
    </location>
</feature>
<feature type="transmembrane region" description="Helical" evidence="2">
    <location>
        <begin position="52"/>
        <end position="72"/>
    </location>
</feature>
<sequence length="721" mass="75301">MSAETAARPAALPTQRPAGTSAGYRRDIQGLRAVAVGLVVLYHAGLPWLPGGFVGVDIFFVISGFLITQGLVQELAVRGKISLAGFYARRARRILPAATVTLLGTVALAVAFLPSTRWLQLGEDVVSSSTYLMNWELAGRSIDYLARDQAASPLQHFWSLAVEEQFYVVWPVALLAAAAVATAFRRRRGRRVRSVGSQSYLLLALALVAVPSFAWSVHLTQSDPGPAYFVSTTRLWELGLGAGLAIVLADPRFRAGPRAARVVGGLGLAAIGVTALTFTAAVPFPGYAALLPTLGATAVLWAGASGHSSGSATLLGLRPMVWVGGLSYSLYLWHWPLIVVATAMTGTLRIRYGLAVALFSLVPAWLSLHLVEQPALRAPSLKSDNAKSLQLGAICTLLGVVAGLGLQVNVLGQTANEPTGTTGTTGAPGTATAPAPPSTTNPGAAVLATDATAGIPAEAFASIVPSALTASGDAPQIDGHGCTIDLASTAATPCSFGNLESAVTLALVGDSHADQLVPGIEQAALAHGWRLDVYTRGSCPFTDVMVDLDGRANEACDERNKNVTTALLADPPDLLLVATSRYQVFKQGGSPSLEASKTRMASGFQGAWEPFVAQGVPVVTFRDTPRPDVLVPDCVAQNEQTLTQCAMDRSAIVWDDAPEVTAAEGMPLVHVLDLTDWICPTDRCPVVIGGVLIYRDGNHLTATYSRSLGEPIGAQLAAALG</sequence>
<keyword evidence="2" id="KW-0472">Membrane</keyword>
<accession>A0A4V1ZHA5</accession>
<feature type="transmembrane region" description="Helical" evidence="2">
    <location>
        <begin position="166"/>
        <end position="184"/>
    </location>
</feature>
<dbReference type="EMBL" id="SDWW01000017">
    <property type="protein sequence ID" value="RYV51364.1"/>
    <property type="molecule type" value="Genomic_DNA"/>
</dbReference>
<feature type="domain" description="Acyltransferase 3" evidence="3">
    <location>
        <begin position="27"/>
        <end position="366"/>
    </location>
</feature>
<keyword evidence="2" id="KW-1133">Transmembrane helix</keyword>
<keyword evidence="6" id="KW-1185">Reference proteome</keyword>
<keyword evidence="5" id="KW-0808">Transferase</keyword>
<keyword evidence="2" id="KW-0812">Transmembrane</keyword>
<feature type="transmembrane region" description="Helical" evidence="2">
    <location>
        <begin position="389"/>
        <end position="408"/>
    </location>
</feature>
<dbReference type="Pfam" id="PF01757">
    <property type="entry name" value="Acyl_transf_3"/>
    <property type="match status" value="1"/>
</dbReference>
<keyword evidence="5" id="KW-0012">Acyltransferase</keyword>
<feature type="transmembrane region" description="Helical" evidence="2">
    <location>
        <begin position="260"/>
        <end position="281"/>
    </location>
</feature>
<evidence type="ECO:0000259" key="4">
    <source>
        <dbReference type="Pfam" id="PF19040"/>
    </source>
</evidence>
<evidence type="ECO:0000259" key="3">
    <source>
        <dbReference type="Pfam" id="PF01757"/>
    </source>
</evidence>
<feature type="transmembrane region" description="Helical" evidence="2">
    <location>
        <begin position="320"/>
        <end position="344"/>
    </location>
</feature>
<dbReference type="OrthoDB" id="3404679at2"/>
<reference evidence="5 6" key="1">
    <citation type="submission" date="2019-01" db="EMBL/GenBank/DDBJ databases">
        <title>Novel species of Cellulomonas.</title>
        <authorList>
            <person name="Liu Q."/>
            <person name="Xin Y.-H."/>
        </authorList>
    </citation>
    <scope>NUCLEOTIDE SEQUENCE [LARGE SCALE GENOMIC DNA]</scope>
    <source>
        <strain evidence="5 6">HLT2-17</strain>
    </source>
</reference>
<protein>
    <submittedName>
        <fullName evidence="5">Acyltransferase</fullName>
    </submittedName>
</protein>
<dbReference type="GO" id="GO:0016020">
    <property type="term" value="C:membrane"/>
    <property type="evidence" value="ECO:0007669"/>
    <property type="project" value="TreeGrafter"/>
</dbReference>
<evidence type="ECO:0000256" key="1">
    <source>
        <dbReference type="SAM" id="MobiDB-lite"/>
    </source>
</evidence>
<dbReference type="PANTHER" id="PTHR23028">
    <property type="entry name" value="ACETYLTRANSFERASE"/>
    <property type="match status" value="1"/>
</dbReference>
<organism evidence="5 6">
    <name type="scientific">Pengzhenrongella frigida</name>
    <dbReference type="NCBI Taxonomy" id="1259133"/>
    <lineage>
        <taxon>Bacteria</taxon>
        <taxon>Bacillati</taxon>
        <taxon>Actinomycetota</taxon>
        <taxon>Actinomycetes</taxon>
        <taxon>Micrococcales</taxon>
        <taxon>Pengzhenrongella</taxon>
    </lineage>
</organism>
<feature type="region of interest" description="Disordered" evidence="1">
    <location>
        <begin position="1"/>
        <end position="21"/>
    </location>
</feature>
<comment type="caution">
    <text evidence="5">The sequence shown here is derived from an EMBL/GenBank/DDBJ whole genome shotgun (WGS) entry which is preliminary data.</text>
</comment>
<feature type="transmembrane region" description="Helical" evidence="2">
    <location>
        <begin position="30"/>
        <end position="46"/>
    </location>
</feature>
<feature type="region of interest" description="Disordered" evidence="1">
    <location>
        <begin position="417"/>
        <end position="444"/>
    </location>
</feature>
<feature type="transmembrane region" description="Helical" evidence="2">
    <location>
        <begin position="93"/>
        <end position="113"/>
    </location>
</feature>
<dbReference type="RefSeq" id="WP_130102296.1">
    <property type="nucleotide sequence ID" value="NZ_SDWW01000017.1"/>
</dbReference>
<feature type="domain" description="SGNH" evidence="4">
    <location>
        <begin position="491"/>
        <end position="710"/>
    </location>
</feature>
<feature type="transmembrane region" description="Helical" evidence="2">
    <location>
        <begin position="227"/>
        <end position="248"/>
    </location>
</feature>
<dbReference type="AlphaFoldDB" id="A0A4V1ZHA5"/>
<dbReference type="InterPro" id="IPR050879">
    <property type="entry name" value="Acyltransferase_3"/>
</dbReference>
<dbReference type="Proteomes" id="UP000293764">
    <property type="component" value="Unassembled WGS sequence"/>
</dbReference>
<dbReference type="GO" id="GO:0009103">
    <property type="term" value="P:lipopolysaccharide biosynthetic process"/>
    <property type="evidence" value="ECO:0007669"/>
    <property type="project" value="TreeGrafter"/>
</dbReference>
<evidence type="ECO:0000256" key="2">
    <source>
        <dbReference type="SAM" id="Phobius"/>
    </source>
</evidence>
<dbReference type="Pfam" id="PF19040">
    <property type="entry name" value="SGNH"/>
    <property type="match status" value="1"/>
</dbReference>